<dbReference type="EMBL" id="FNIM01000005">
    <property type="protein sequence ID" value="SDN49001.1"/>
    <property type="molecule type" value="Genomic_DNA"/>
</dbReference>
<evidence type="ECO:0000313" key="1">
    <source>
        <dbReference type="EMBL" id="SDN49001.1"/>
    </source>
</evidence>
<protein>
    <submittedName>
        <fullName evidence="1">Nucleotidyl transferase AbiEii toxin, Type IV TA system</fullName>
    </submittedName>
</protein>
<organism evidence="1 2">
    <name type="scientific">Actinomyces ruminicola</name>
    <dbReference type="NCBI Taxonomy" id="332524"/>
    <lineage>
        <taxon>Bacteria</taxon>
        <taxon>Bacillati</taxon>
        <taxon>Actinomycetota</taxon>
        <taxon>Actinomycetes</taxon>
        <taxon>Actinomycetales</taxon>
        <taxon>Actinomycetaceae</taxon>
        <taxon>Actinomyces</taxon>
    </lineage>
</organism>
<dbReference type="Pfam" id="PF08843">
    <property type="entry name" value="AbiEii"/>
    <property type="match status" value="1"/>
</dbReference>
<reference evidence="2" key="1">
    <citation type="submission" date="2016-10" db="EMBL/GenBank/DDBJ databases">
        <authorList>
            <person name="Varghese N."/>
            <person name="Submissions S."/>
        </authorList>
    </citation>
    <scope>NUCLEOTIDE SEQUENCE [LARGE SCALE GENOMIC DNA]</scope>
    <source>
        <strain evidence="2">DSM 27982</strain>
    </source>
</reference>
<evidence type="ECO:0000313" key="2">
    <source>
        <dbReference type="Proteomes" id="UP000198541"/>
    </source>
</evidence>
<keyword evidence="1" id="KW-0808">Transferase</keyword>
<sequence>MIDRLAASRLRQSLNSRIRLEARRRGVTADDIRQQYVFALLTKRLFADETDAWLLLGGNALLIRTRGGRFTRDVDLARAHGWTDVKELREELKSALSRPIDSDPFRFELLNVSPHSAPDAYDYGVLTAKADVRVLLGASEFSRFSIDITTRRHINGPVDRLTPAPIIQHETIADLPPVPTVPVENHLADKICALYELHGETRTASTRYRDLADIVRIIVNLDFDAARLSEVVDHESSRRRIPRPTALVSPSPGWERAYSIQAREFAEFPAALYSLDASLKVAAACLDEVLNGSRRQGRWDHTSAQWRD</sequence>
<dbReference type="RefSeq" id="WP_092534824.1">
    <property type="nucleotide sequence ID" value="NZ_FNIM01000005.1"/>
</dbReference>
<accession>A0A1H0BTU0</accession>
<name>A0A1H0BTU0_9ACTO</name>
<dbReference type="GO" id="GO:0016740">
    <property type="term" value="F:transferase activity"/>
    <property type="evidence" value="ECO:0007669"/>
    <property type="project" value="UniProtKB-KW"/>
</dbReference>
<proteinExistence type="predicted"/>
<keyword evidence="2" id="KW-1185">Reference proteome</keyword>
<dbReference type="AlphaFoldDB" id="A0A1H0BTU0"/>
<gene>
    <name evidence="1" type="ORF">SAMN05216355_1052</name>
</gene>
<dbReference type="InterPro" id="IPR014942">
    <property type="entry name" value="AbiEii"/>
</dbReference>
<dbReference type="Proteomes" id="UP000198541">
    <property type="component" value="Unassembled WGS sequence"/>
</dbReference>